<evidence type="ECO:0000313" key="2">
    <source>
        <dbReference type="EMBL" id="ENY78746.1"/>
    </source>
</evidence>
<gene>
    <name evidence="2" type="ORF">C206_05059</name>
</gene>
<proteinExistence type="predicted"/>
<dbReference type="Gene3D" id="3.40.50.1820">
    <property type="entry name" value="alpha/beta hydrolase"/>
    <property type="match status" value="1"/>
</dbReference>
<evidence type="ECO:0000313" key="3">
    <source>
        <dbReference type="Proteomes" id="UP000013237"/>
    </source>
</evidence>
<dbReference type="PANTHER" id="PTHR43433">
    <property type="entry name" value="HYDROLASE, ALPHA/BETA FOLD FAMILY PROTEIN"/>
    <property type="match status" value="1"/>
</dbReference>
<dbReference type="PANTHER" id="PTHR43433:SF1">
    <property type="entry name" value="BLL5160 PROTEIN"/>
    <property type="match status" value="1"/>
</dbReference>
<comment type="caution">
    <text evidence="2">The sequence shown here is derived from an EMBL/GenBank/DDBJ whole genome shotgun (WGS) entry which is preliminary data.</text>
</comment>
<dbReference type="InterPro" id="IPR000073">
    <property type="entry name" value="AB_hydrolase_1"/>
</dbReference>
<reference evidence="2 3" key="1">
    <citation type="submission" date="2013-02" db="EMBL/GenBank/DDBJ databases">
        <title>Insights into the proteome of triclosan-resistant Pseudomonas putida TRO1, isolated from activated sludge.</title>
        <authorList>
            <person name="Lolas I.B."/>
            <person name="Almeida B."/>
            <person name="Starnawski P.M."/>
            <person name="Soenderkaer M."/>
            <person name="Nielsen K.L."/>
            <person name="Nielsen J.L."/>
        </authorList>
    </citation>
    <scope>NUCLEOTIDE SEQUENCE [LARGE SCALE GENOMIC DNA]</scope>
    <source>
        <strain evidence="2 3">TRO1</strain>
    </source>
</reference>
<evidence type="ECO:0000259" key="1">
    <source>
        <dbReference type="Pfam" id="PF12697"/>
    </source>
</evidence>
<dbReference type="GO" id="GO:0016787">
    <property type="term" value="F:hydrolase activity"/>
    <property type="evidence" value="ECO:0007669"/>
    <property type="project" value="UniProtKB-KW"/>
</dbReference>
<feature type="domain" description="AB hydrolase-1" evidence="1">
    <location>
        <begin position="45"/>
        <end position="268"/>
    </location>
</feature>
<dbReference type="Proteomes" id="UP000013237">
    <property type="component" value="Unassembled WGS sequence"/>
</dbReference>
<keyword evidence="2" id="KW-0378">Hydrolase</keyword>
<dbReference type="InterPro" id="IPR050471">
    <property type="entry name" value="AB_hydrolase"/>
</dbReference>
<accession>A0AAD2WES3</accession>
<sequence>MVLAAHIFCGLMLLQTPGLSEARELMVKEDQRSIHVEVLGEGLPVVLIPSLGRGAQDFDDLKMRLVDAGYQVILPQPRGIGQSSGLTVGLTLQDLAADVYAVSKAVTNSPVIVVGHAFGNRVARTFASEYPQQTKGVILLAAGGSTNIPKEIVKALRDSFRTDLPEAEHLEAVRLAFFAEGNEPAAWRDGWYPEVAIYQEAATKATPLQSWWAGGVAPMLVIQPLEDRVAPPANADKLLKAYPERVKVQKLAYAGHALLPEQPQQVADTIISWLRERF</sequence>
<dbReference type="AlphaFoldDB" id="A0AAD2WES3"/>
<dbReference type="PRINTS" id="PR00111">
    <property type="entry name" value="ABHYDROLASE"/>
</dbReference>
<dbReference type="InterPro" id="IPR029058">
    <property type="entry name" value="AB_hydrolase_fold"/>
</dbReference>
<dbReference type="EMBL" id="APBQ01000046">
    <property type="protein sequence ID" value="ENY78746.1"/>
    <property type="molecule type" value="Genomic_DNA"/>
</dbReference>
<dbReference type="SUPFAM" id="SSF53474">
    <property type="entry name" value="alpha/beta-Hydrolases"/>
    <property type="match status" value="1"/>
</dbReference>
<dbReference type="Pfam" id="PF12697">
    <property type="entry name" value="Abhydrolase_6"/>
    <property type="match status" value="1"/>
</dbReference>
<organism evidence="2 3">
    <name type="scientific">Pseudomonas putida TRO1</name>
    <dbReference type="NCBI Taxonomy" id="1227924"/>
    <lineage>
        <taxon>Bacteria</taxon>
        <taxon>Pseudomonadati</taxon>
        <taxon>Pseudomonadota</taxon>
        <taxon>Gammaproteobacteria</taxon>
        <taxon>Pseudomonadales</taxon>
        <taxon>Pseudomonadaceae</taxon>
        <taxon>Pseudomonas</taxon>
    </lineage>
</organism>
<name>A0AAD2WES3_PSEPU</name>
<protein>
    <submittedName>
        <fullName evidence="2">Hydrolase</fullName>
    </submittedName>
</protein>